<feature type="signal peptide" evidence="2">
    <location>
        <begin position="1"/>
        <end position="20"/>
    </location>
</feature>
<dbReference type="GO" id="GO:0010181">
    <property type="term" value="F:FMN binding"/>
    <property type="evidence" value="ECO:0007669"/>
    <property type="project" value="InterPro"/>
</dbReference>
<organism evidence="4 5">
    <name type="scientific">Candidatus Ordinivivax streblomastigis</name>
    <dbReference type="NCBI Taxonomy" id="2540710"/>
    <lineage>
        <taxon>Bacteria</taxon>
        <taxon>Pseudomonadati</taxon>
        <taxon>Bacteroidota</taxon>
        <taxon>Bacteroidia</taxon>
        <taxon>Bacteroidales</taxon>
        <taxon>Candidatus Ordinivivax</taxon>
    </lineage>
</organism>
<accession>A0A5M8NUX1</accession>
<evidence type="ECO:0000313" key="4">
    <source>
        <dbReference type="EMBL" id="KAA6300413.1"/>
    </source>
</evidence>
<dbReference type="Proteomes" id="UP000324575">
    <property type="component" value="Unassembled WGS sequence"/>
</dbReference>
<dbReference type="InterPro" id="IPR008254">
    <property type="entry name" value="Flavodoxin/NO_synth"/>
</dbReference>
<name>A0A5M8NUX1_9BACT</name>
<evidence type="ECO:0000313" key="5">
    <source>
        <dbReference type="Proteomes" id="UP000324575"/>
    </source>
</evidence>
<dbReference type="GO" id="GO:0009055">
    <property type="term" value="F:electron transfer activity"/>
    <property type="evidence" value="ECO:0007669"/>
    <property type="project" value="InterPro"/>
</dbReference>
<dbReference type="Pfam" id="PF12682">
    <property type="entry name" value="Flavodoxin_4"/>
    <property type="match status" value="1"/>
</dbReference>
<dbReference type="EMBL" id="SNRX01000085">
    <property type="protein sequence ID" value="KAA6300413.1"/>
    <property type="molecule type" value="Genomic_DNA"/>
</dbReference>
<dbReference type="PANTHER" id="PTHR39201:SF1">
    <property type="entry name" value="FLAVODOXIN-LIKE DOMAIN-CONTAINING PROTEIN"/>
    <property type="match status" value="1"/>
</dbReference>
<dbReference type="InterPro" id="IPR029039">
    <property type="entry name" value="Flavoprotein-like_sf"/>
</dbReference>
<feature type="domain" description="Flavodoxin-like" evidence="3">
    <location>
        <begin position="34"/>
        <end position="192"/>
    </location>
</feature>
<gene>
    <name evidence="4" type="ORF">EZS26_003446</name>
</gene>
<evidence type="ECO:0000256" key="1">
    <source>
        <dbReference type="ARBA" id="ARBA00001917"/>
    </source>
</evidence>
<reference evidence="4 5" key="1">
    <citation type="submission" date="2019-03" db="EMBL/GenBank/DDBJ databases">
        <title>Single cell metagenomics reveals metabolic interactions within the superorganism composed of flagellate Streblomastix strix and complex community of Bacteroidetes bacteria on its surface.</title>
        <authorList>
            <person name="Treitli S.C."/>
            <person name="Kolisko M."/>
            <person name="Husnik F."/>
            <person name="Keeling P."/>
            <person name="Hampl V."/>
        </authorList>
    </citation>
    <scope>NUCLEOTIDE SEQUENCE [LARGE SCALE GENOMIC DNA]</scope>
    <source>
        <strain evidence="4">St1</strain>
    </source>
</reference>
<dbReference type="Gene3D" id="3.40.50.360">
    <property type="match status" value="1"/>
</dbReference>
<protein>
    <recommendedName>
        <fullName evidence="3">Flavodoxin-like domain-containing protein</fullName>
    </recommendedName>
</protein>
<sequence>MKMYLLSLLAILLNISCSNGNEPEPEEPVVGGKALVVYFSRSGNTRTVANQIRQLVGGDIVEIETVAPYPSDYNAVLTQAQNELNTNFHPALKTTVEDIGKYDVIIVGHPVWHGHVPPPVQSFLAAYDLSGKKIAPFCTHGGSGVAQSRSDISRLCPNATLLESLAISGSSAGNATGSVTGWLQKIGIIKNK</sequence>
<dbReference type="InterPro" id="IPR001226">
    <property type="entry name" value="Flavodoxin_CS"/>
</dbReference>
<dbReference type="PROSITE" id="PS50902">
    <property type="entry name" value="FLAVODOXIN_LIKE"/>
    <property type="match status" value="1"/>
</dbReference>
<feature type="chain" id="PRO_5024273168" description="Flavodoxin-like domain-containing protein" evidence="2">
    <location>
        <begin position="21"/>
        <end position="192"/>
    </location>
</feature>
<dbReference type="AlphaFoldDB" id="A0A5M8NUX1"/>
<evidence type="ECO:0000259" key="3">
    <source>
        <dbReference type="PROSITE" id="PS50902"/>
    </source>
</evidence>
<comment type="caution">
    <text evidence="4">The sequence shown here is derived from an EMBL/GenBank/DDBJ whole genome shotgun (WGS) entry which is preliminary data.</text>
</comment>
<proteinExistence type="predicted"/>
<dbReference type="SUPFAM" id="SSF52218">
    <property type="entry name" value="Flavoproteins"/>
    <property type="match status" value="1"/>
</dbReference>
<keyword evidence="2" id="KW-0732">Signal</keyword>
<dbReference type="PROSITE" id="PS00201">
    <property type="entry name" value="FLAVODOXIN"/>
    <property type="match status" value="1"/>
</dbReference>
<comment type="cofactor">
    <cofactor evidence="1">
        <name>FMN</name>
        <dbReference type="ChEBI" id="CHEBI:58210"/>
    </cofactor>
</comment>
<dbReference type="PANTHER" id="PTHR39201">
    <property type="entry name" value="EXPORTED PROTEIN-RELATED"/>
    <property type="match status" value="1"/>
</dbReference>
<evidence type="ECO:0000256" key="2">
    <source>
        <dbReference type="SAM" id="SignalP"/>
    </source>
</evidence>